<dbReference type="GO" id="GO:0003677">
    <property type="term" value="F:DNA binding"/>
    <property type="evidence" value="ECO:0007669"/>
    <property type="project" value="UniProtKB-KW"/>
</dbReference>
<keyword evidence="1" id="KW-0238">DNA-binding</keyword>
<dbReference type="AlphaFoldDB" id="A0A951US23"/>
<reference evidence="3" key="1">
    <citation type="submission" date="2021-05" db="EMBL/GenBank/DDBJ databases">
        <authorList>
            <person name="Pietrasiak N."/>
            <person name="Ward R."/>
            <person name="Stajich J.E."/>
            <person name="Kurbessoian T."/>
        </authorList>
    </citation>
    <scope>NUCLEOTIDE SEQUENCE</scope>
    <source>
        <strain evidence="3">GSE-NOS-MK-12-04C</strain>
    </source>
</reference>
<reference evidence="3" key="2">
    <citation type="journal article" date="2022" name="Microbiol. Resour. Announc.">
        <title>Metagenome Sequencing to Explore Phylogenomics of Terrestrial Cyanobacteria.</title>
        <authorList>
            <person name="Ward R.D."/>
            <person name="Stajich J.E."/>
            <person name="Johansen J.R."/>
            <person name="Huntemann M."/>
            <person name="Clum A."/>
            <person name="Foster B."/>
            <person name="Foster B."/>
            <person name="Roux S."/>
            <person name="Palaniappan K."/>
            <person name="Varghese N."/>
            <person name="Mukherjee S."/>
            <person name="Reddy T.B.K."/>
            <person name="Daum C."/>
            <person name="Copeland A."/>
            <person name="Chen I.A."/>
            <person name="Ivanova N.N."/>
            <person name="Kyrpides N.C."/>
            <person name="Shapiro N."/>
            <person name="Eloe-Fadrosh E.A."/>
            <person name="Pietrasiak N."/>
        </authorList>
    </citation>
    <scope>NUCLEOTIDE SEQUENCE</scope>
    <source>
        <strain evidence="3">GSE-NOS-MK-12-04C</strain>
    </source>
</reference>
<dbReference type="InterPro" id="IPR010095">
    <property type="entry name" value="Cas12f1-like_TNB"/>
</dbReference>
<evidence type="ECO:0000256" key="1">
    <source>
        <dbReference type="ARBA" id="ARBA00023125"/>
    </source>
</evidence>
<sequence length="243" mass="27493">MPPNRSTEAIGIDRGFTEVYVSSEGEFYGCGLGNIIQKEVEYRVERGRKRGKLHSLTQKYEKKGLHSKAENIRKNNLGKVKMSRQKRRVEGQLKTIIFTATVEIFLKYGTVVYEDLTEPIKDKKGLKGKVAARMSSWCKGLVADSLKQISVRLSGQAIAVNAAYTSQMDCRYGVLLGERKADSFHCFDGVVLQSDINAARNILARRDDAEITRYMKFTTVKSILLRRTEQFKKRYGKGKLPGL</sequence>
<dbReference type="Pfam" id="PF07282">
    <property type="entry name" value="Cas12f1-like_TNB"/>
    <property type="match status" value="1"/>
</dbReference>
<dbReference type="Proteomes" id="UP000729701">
    <property type="component" value="Unassembled WGS sequence"/>
</dbReference>
<protein>
    <submittedName>
        <fullName evidence="3">Transposase</fullName>
    </submittedName>
</protein>
<dbReference type="EMBL" id="JAHHGZ010000007">
    <property type="protein sequence ID" value="MBW4667484.1"/>
    <property type="molecule type" value="Genomic_DNA"/>
</dbReference>
<evidence type="ECO:0000313" key="3">
    <source>
        <dbReference type="EMBL" id="MBW4667484.1"/>
    </source>
</evidence>
<comment type="caution">
    <text evidence="3">The sequence shown here is derived from an EMBL/GenBank/DDBJ whole genome shotgun (WGS) entry which is preliminary data.</text>
</comment>
<feature type="domain" description="Cas12f1-like TNB" evidence="2">
    <location>
        <begin position="155"/>
        <end position="202"/>
    </location>
</feature>
<organism evidence="3 4">
    <name type="scientific">Cyanomargarita calcarea GSE-NOS-MK-12-04C</name>
    <dbReference type="NCBI Taxonomy" id="2839659"/>
    <lineage>
        <taxon>Bacteria</taxon>
        <taxon>Bacillati</taxon>
        <taxon>Cyanobacteriota</taxon>
        <taxon>Cyanophyceae</taxon>
        <taxon>Nostocales</taxon>
        <taxon>Cyanomargaritaceae</taxon>
        <taxon>Cyanomargarita</taxon>
    </lineage>
</organism>
<proteinExistence type="predicted"/>
<evidence type="ECO:0000259" key="2">
    <source>
        <dbReference type="Pfam" id="PF07282"/>
    </source>
</evidence>
<name>A0A951US23_9CYAN</name>
<accession>A0A951US23</accession>
<gene>
    <name evidence="3" type="ORF">KME60_08650</name>
</gene>
<evidence type="ECO:0000313" key="4">
    <source>
        <dbReference type="Proteomes" id="UP000729701"/>
    </source>
</evidence>